<accession>A0A9Q1DGW7</accession>
<comment type="caution">
    <text evidence="9">The sequence shown here is derived from an EMBL/GenBank/DDBJ whole genome shotgun (WGS) entry which is preliminary data.</text>
</comment>
<evidence type="ECO:0000256" key="5">
    <source>
        <dbReference type="ARBA" id="ARBA00022989"/>
    </source>
</evidence>
<keyword evidence="10" id="KW-1185">Reference proteome</keyword>
<dbReference type="PANTHER" id="PTHR23511">
    <property type="entry name" value="SYNAPTIC VESICLE GLYCOPROTEIN 2"/>
    <property type="match status" value="1"/>
</dbReference>
<evidence type="ECO:0000313" key="10">
    <source>
        <dbReference type="Proteomes" id="UP001152803"/>
    </source>
</evidence>
<feature type="transmembrane region" description="Helical" evidence="7">
    <location>
        <begin position="76"/>
        <end position="100"/>
    </location>
</feature>
<dbReference type="PROSITE" id="PS50850">
    <property type="entry name" value="MFS"/>
    <property type="match status" value="1"/>
</dbReference>
<evidence type="ECO:0000256" key="6">
    <source>
        <dbReference type="ARBA" id="ARBA00023136"/>
    </source>
</evidence>
<evidence type="ECO:0000256" key="3">
    <source>
        <dbReference type="ARBA" id="ARBA00022448"/>
    </source>
</evidence>
<feature type="transmembrane region" description="Helical" evidence="7">
    <location>
        <begin position="112"/>
        <end position="135"/>
    </location>
</feature>
<keyword evidence="4 7" id="KW-0812">Transmembrane</keyword>
<protein>
    <recommendedName>
        <fullName evidence="8">Major facilitator superfamily (MFS) profile domain-containing protein</fullName>
    </recommendedName>
</protein>
<dbReference type="GO" id="GO:0022857">
    <property type="term" value="F:transmembrane transporter activity"/>
    <property type="evidence" value="ECO:0007669"/>
    <property type="project" value="InterPro"/>
</dbReference>
<feature type="transmembrane region" description="Helical" evidence="7">
    <location>
        <begin position="406"/>
        <end position="429"/>
    </location>
</feature>
<dbReference type="EMBL" id="JAFJMO010000008">
    <property type="protein sequence ID" value="KAJ8269533.1"/>
    <property type="molecule type" value="Genomic_DNA"/>
</dbReference>
<organism evidence="9 10">
    <name type="scientific">Conger conger</name>
    <name type="common">Conger eel</name>
    <name type="synonym">Muraena conger</name>
    <dbReference type="NCBI Taxonomy" id="82655"/>
    <lineage>
        <taxon>Eukaryota</taxon>
        <taxon>Metazoa</taxon>
        <taxon>Chordata</taxon>
        <taxon>Craniata</taxon>
        <taxon>Vertebrata</taxon>
        <taxon>Euteleostomi</taxon>
        <taxon>Actinopterygii</taxon>
        <taxon>Neopterygii</taxon>
        <taxon>Teleostei</taxon>
        <taxon>Anguilliformes</taxon>
        <taxon>Congridae</taxon>
        <taxon>Conger</taxon>
    </lineage>
</organism>
<dbReference type="InterPro" id="IPR020846">
    <property type="entry name" value="MFS_dom"/>
</dbReference>
<dbReference type="GO" id="GO:0016020">
    <property type="term" value="C:membrane"/>
    <property type="evidence" value="ECO:0007669"/>
    <property type="project" value="UniProtKB-SubCell"/>
</dbReference>
<evidence type="ECO:0000256" key="7">
    <source>
        <dbReference type="SAM" id="Phobius"/>
    </source>
</evidence>
<dbReference type="Pfam" id="PF00083">
    <property type="entry name" value="Sugar_tr"/>
    <property type="match status" value="1"/>
</dbReference>
<feature type="transmembrane region" description="Helical" evidence="7">
    <location>
        <begin position="200"/>
        <end position="225"/>
    </location>
</feature>
<evidence type="ECO:0000313" key="9">
    <source>
        <dbReference type="EMBL" id="KAJ8269533.1"/>
    </source>
</evidence>
<feature type="transmembrane region" description="Helical" evidence="7">
    <location>
        <begin position="142"/>
        <end position="161"/>
    </location>
</feature>
<evidence type="ECO:0000256" key="4">
    <source>
        <dbReference type="ARBA" id="ARBA00022692"/>
    </source>
</evidence>
<dbReference type="InterPro" id="IPR036259">
    <property type="entry name" value="MFS_trans_sf"/>
</dbReference>
<sequence>MTTTQAGYCSLGNRTTFHRVHRPNSTMKKQLVSAIQLQEVELTNVSENATPEESKERKTYSVEDAVETIGFGWFHILLFIIMGSANIIEAMEIMLLAVLSPEIRCEWRLQDWQVALVSTMVFLGFMVCGVLSGYIADKYGRWKVVFGGFVWSAYFSLLTSFSPSYGWFIFLRSMVGCGVAGASQGYILKTEFIPVKYRAYLLPLASIFWMAGSMLIIILGMTVVPVLGWRWMIRLSVLPSLILIGLFQLIPESARFNVSTGNVAGAVATLQRIAKMNSASLPEGVLAEPIVAERGSLYVLVSPAFRRTSIVMWFSWVVASFSYYGSVLGSSELLEKNLLCITDPDPEHHVKHIQEGAVCYCIPFGMADYQTLLISCLGEIALIPLNITLLNVVGRKWSMVILQLSSAVFFMLLNICSTMFGFTVLLFLVRSLVSMNFNVVYLYTAEVYPTAVRSIGLGVCTSFSRIGGMIAPFIAQVLMSKSVMLALLPFALSCFVSAGAALLLPIETRGRALLQNS</sequence>
<dbReference type="SUPFAM" id="SSF103473">
    <property type="entry name" value="MFS general substrate transporter"/>
    <property type="match status" value="1"/>
</dbReference>
<evidence type="ECO:0000259" key="8">
    <source>
        <dbReference type="PROSITE" id="PS50850"/>
    </source>
</evidence>
<keyword evidence="3" id="KW-0813">Transport</keyword>
<gene>
    <name evidence="9" type="ORF">COCON_G00121400</name>
</gene>
<comment type="similarity">
    <text evidence="2">Belongs to the major facilitator superfamily.</text>
</comment>
<dbReference type="AlphaFoldDB" id="A0A9Q1DGW7"/>
<reference evidence="9" key="1">
    <citation type="journal article" date="2023" name="Science">
        <title>Genome structures resolve the early diversification of teleost fishes.</title>
        <authorList>
            <person name="Parey E."/>
            <person name="Louis A."/>
            <person name="Montfort J."/>
            <person name="Bouchez O."/>
            <person name="Roques C."/>
            <person name="Iampietro C."/>
            <person name="Lluch J."/>
            <person name="Castinel A."/>
            <person name="Donnadieu C."/>
            <person name="Desvignes T."/>
            <person name="Floi Bucao C."/>
            <person name="Jouanno E."/>
            <person name="Wen M."/>
            <person name="Mejri S."/>
            <person name="Dirks R."/>
            <person name="Jansen H."/>
            <person name="Henkel C."/>
            <person name="Chen W.J."/>
            <person name="Zahm M."/>
            <person name="Cabau C."/>
            <person name="Klopp C."/>
            <person name="Thompson A.W."/>
            <person name="Robinson-Rechavi M."/>
            <person name="Braasch I."/>
            <person name="Lecointre G."/>
            <person name="Bobe J."/>
            <person name="Postlethwait J.H."/>
            <person name="Berthelot C."/>
            <person name="Roest Crollius H."/>
            <person name="Guiguen Y."/>
        </authorList>
    </citation>
    <scope>NUCLEOTIDE SEQUENCE</scope>
    <source>
        <strain evidence="9">Concon-B</strain>
    </source>
</reference>
<feature type="transmembrane region" description="Helical" evidence="7">
    <location>
        <begin position="483"/>
        <end position="504"/>
    </location>
</feature>
<evidence type="ECO:0000256" key="2">
    <source>
        <dbReference type="ARBA" id="ARBA00008335"/>
    </source>
</evidence>
<name>A0A9Q1DGW7_CONCO</name>
<evidence type="ECO:0000256" key="1">
    <source>
        <dbReference type="ARBA" id="ARBA00004141"/>
    </source>
</evidence>
<feature type="transmembrane region" description="Helical" evidence="7">
    <location>
        <begin position="310"/>
        <end position="329"/>
    </location>
</feature>
<dbReference type="Gene3D" id="1.20.1250.20">
    <property type="entry name" value="MFS general substrate transporter like domains"/>
    <property type="match status" value="1"/>
</dbReference>
<dbReference type="PANTHER" id="PTHR23511:SF45">
    <property type="entry name" value="SVOP LIKE"/>
    <property type="match status" value="1"/>
</dbReference>
<proteinExistence type="inferred from homology"/>
<dbReference type="Proteomes" id="UP001152803">
    <property type="component" value="Unassembled WGS sequence"/>
</dbReference>
<dbReference type="InterPro" id="IPR005828">
    <property type="entry name" value="MFS_sugar_transport-like"/>
</dbReference>
<feature type="transmembrane region" description="Helical" evidence="7">
    <location>
        <begin position="372"/>
        <end position="394"/>
    </location>
</feature>
<feature type="domain" description="Major facilitator superfamily (MFS) profile" evidence="8">
    <location>
        <begin position="78"/>
        <end position="509"/>
    </location>
</feature>
<dbReference type="OrthoDB" id="4139357at2759"/>
<comment type="subcellular location">
    <subcellularLocation>
        <location evidence="1">Membrane</location>
        <topology evidence="1">Multi-pass membrane protein</topology>
    </subcellularLocation>
</comment>
<keyword evidence="5 7" id="KW-1133">Transmembrane helix</keyword>
<keyword evidence="6 7" id="KW-0472">Membrane</keyword>